<sequence length="404" mass="46180">MPLPFGTSPTLSTLTPTAPTSMAPHRRIAIPVSRLQQSSPSPYAAPVNAPVSSTMSPSLHTAPVDTPVGGALSPSLVDTPASPSSYITPVNTPMDRAMSPSSYTTPVDTPVGGAVSPPQVVSNREPDETRRWPSYHYHGDHDLLISMCPDSLNAKSGIDGIGTCRDKSSSVGRNCNLFHICPEYLRYCVGKGTPCKLSHEHEHPDFTQKVLHVRPTCLSVKKEEVCRKGQGCMWGHDQPEARRLTAKGQQLKGLVGSGNSDRRHTEKVERRKDNERREREKEERAEERRKRRREEVEEREEERRTRRRREEEDRGERRSTANDYRSDNRGRDHGRRRQDERARDRELYNDRARNDYRNRSDDRARNDYSSGRDRNVIEYRRRGDDDRRRGGDDDRRRGGDARHR</sequence>
<organism evidence="1 2">
    <name type="scientific">Boeremia exigua</name>
    <dbReference type="NCBI Taxonomy" id="749465"/>
    <lineage>
        <taxon>Eukaryota</taxon>
        <taxon>Fungi</taxon>
        <taxon>Dikarya</taxon>
        <taxon>Ascomycota</taxon>
        <taxon>Pezizomycotina</taxon>
        <taxon>Dothideomycetes</taxon>
        <taxon>Pleosporomycetidae</taxon>
        <taxon>Pleosporales</taxon>
        <taxon>Pleosporineae</taxon>
        <taxon>Didymellaceae</taxon>
        <taxon>Boeremia</taxon>
    </lineage>
</organism>
<dbReference type="Proteomes" id="UP001153331">
    <property type="component" value="Unassembled WGS sequence"/>
</dbReference>
<comment type="caution">
    <text evidence="1">The sequence shown here is derived from an EMBL/GenBank/DDBJ whole genome shotgun (WGS) entry which is preliminary data.</text>
</comment>
<name>A0ACC2IGD8_9PLEO</name>
<protein>
    <submittedName>
        <fullName evidence="1">Uncharacterized protein</fullName>
    </submittedName>
</protein>
<gene>
    <name evidence="1" type="ORF">OPT61_g3819</name>
</gene>
<dbReference type="EMBL" id="JAPHNI010000204">
    <property type="protein sequence ID" value="KAJ8114256.1"/>
    <property type="molecule type" value="Genomic_DNA"/>
</dbReference>
<proteinExistence type="predicted"/>
<keyword evidence="2" id="KW-1185">Reference proteome</keyword>
<evidence type="ECO:0000313" key="1">
    <source>
        <dbReference type="EMBL" id="KAJ8114256.1"/>
    </source>
</evidence>
<accession>A0ACC2IGD8</accession>
<evidence type="ECO:0000313" key="2">
    <source>
        <dbReference type="Proteomes" id="UP001153331"/>
    </source>
</evidence>
<reference evidence="1" key="1">
    <citation type="submission" date="2022-11" db="EMBL/GenBank/DDBJ databases">
        <title>Genome Sequence of Boeremia exigua.</title>
        <authorList>
            <person name="Buettner E."/>
        </authorList>
    </citation>
    <scope>NUCLEOTIDE SEQUENCE</scope>
    <source>
        <strain evidence="1">CU02</strain>
    </source>
</reference>